<evidence type="ECO:0000313" key="2">
    <source>
        <dbReference type="Proteomes" id="UP000494206"/>
    </source>
</evidence>
<dbReference type="Proteomes" id="UP000494206">
    <property type="component" value="Unassembled WGS sequence"/>
</dbReference>
<keyword evidence="2" id="KW-1185">Reference proteome</keyword>
<dbReference type="AlphaFoldDB" id="A0A8S1ELQ6"/>
<dbReference type="Gene3D" id="3.30.420.10">
    <property type="entry name" value="Ribonuclease H-like superfamily/Ribonuclease H"/>
    <property type="match status" value="1"/>
</dbReference>
<dbReference type="PANTHER" id="PTHR33939">
    <property type="entry name" value="PROTEIN CBG22215"/>
    <property type="match status" value="1"/>
</dbReference>
<dbReference type="InterPro" id="IPR036397">
    <property type="entry name" value="RNaseH_sf"/>
</dbReference>
<sequence>MKDLSSPLPGPPVGKDKGKRAIVMAMVAEQGIVKGSDFVSVTGQKPEDEFVDYHKNMNSSEYEKYMKKHIPTLAAMVRNEAREAVLIVDNAPYHCRPVKKYQIAYINGFVPFQVKKQRVFSSISENLKKSSRIFSNTTQFLKTIEQMTKAKS</sequence>
<protein>
    <recommendedName>
        <fullName evidence="3">Tc1-like transposase DDE domain-containing protein</fullName>
    </recommendedName>
</protein>
<dbReference type="PANTHER" id="PTHR33939:SF1">
    <property type="entry name" value="DUF4371 DOMAIN-CONTAINING PROTEIN"/>
    <property type="match status" value="1"/>
</dbReference>
<dbReference type="EMBL" id="CADEPM010000001">
    <property type="protein sequence ID" value="CAB3398717.1"/>
    <property type="molecule type" value="Genomic_DNA"/>
</dbReference>
<gene>
    <name evidence="1" type="ORF">CBOVIS_LOCUS1959</name>
</gene>
<accession>A0A8S1ELQ6</accession>
<evidence type="ECO:0008006" key="3">
    <source>
        <dbReference type="Google" id="ProtNLM"/>
    </source>
</evidence>
<dbReference type="OrthoDB" id="5862673at2759"/>
<name>A0A8S1ELQ6_9PELO</name>
<evidence type="ECO:0000313" key="1">
    <source>
        <dbReference type="EMBL" id="CAB3398717.1"/>
    </source>
</evidence>
<organism evidence="1 2">
    <name type="scientific">Caenorhabditis bovis</name>
    <dbReference type="NCBI Taxonomy" id="2654633"/>
    <lineage>
        <taxon>Eukaryota</taxon>
        <taxon>Metazoa</taxon>
        <taxon>Ecdysozoa</taxon>
        <taxon>Nematoda</taxon>
        <taxon>Chromadorea</taxon>
        <taxon>Rhabditida</taxon>
        <taxon>Rhabditina</taxon>
        <taxon>Rhabditomorpha</taxon>
        <taxon>Rhabditoidea</taxon>
        <taxon>Rhabditidae</taxon>
        <taxon>Peloderinae</taxon>
        <taxon>Caenorhabditis</taxon>
    </lineage>
</organism>
<proteinExistence type="predicted"/>
<comment type="caution">
    <text evidence="1">The sequence shown here is derived from an EMBL/GenBank/DDBJ whole genome shotgun (WGS) entry which is preliminary data.</text>
</comment>
<dbReference type="GO" id="GO:0003676">
    <property type="term" value="F:nucleic acid binding"/>
    <property type="evidence" value="ECO:0007669"/>
    <property type="project" value="InterPro"/>
</dbReference>
<reference evidence="1 2" key="1">
    <citation type="submission" date="2020-04" db="EMBL/GenBank/DDBJ databases">
        <authorList>
            <person name="Laetsch R D."/>
            <person name="Stevens L."/>
            <person name="Kumar S."/>
            <person name="Blaxter L. M."/>
        </authorList>
    </citation>
    <scope>NUCLEOTIDE SEQUENCE [LARGE SCALE GENOMIC DNA]</scope>
</reference>